<organism evidence="3 4">
    <name type="scientific">Streptomyces fagopyri</name>
    <dbReference type="NCBI Taxonomy" id="2662397"/>
    <lineage>
        <taxon>Bacteria</taxon>
        <taxon>Bacillati</taxon>
        <taxon>Actinomycetota</taxon>
        <taxon>Actinomycetes</taxon>
        <taxon>Kitasatosporales</taxon>
        <taxon>Streptomycetaceae</taxon>
        <taxon>Streptomyces</taxon>
    </lineage>
</organism>
<accession>A0A5Q0L5K4</accession>
<protein>
    <submittedName>
        <fullName evidence="3">Cupin domain-containing protein</fullName>
    </submittedName>
</protein>
<evidence type="ECO:0000313" key="3">
    <source>
        <dbReference type="EMBL" id="QFZ72335.1"/>
    </source>
</evidence>
<dbReference type="SUPFAM" id="SSF51182">
    <property type="entry name" value="RmlC-like cupins"/>
    <property type="match status" value="1"/>
</dbReference>
<dbReference type="Gene3D" id="2.60.120.10">
    <property type="entry name" value="Jelly Rolls"/>
    <property type="match status" value="1"/>
</dbReference>
<dbReference type="InterPro" id="IPR014710">
    <property type="entry name" value="RmlC-like_jellyroll"/>
</dbReference>
<dbReference type="KEGG" id="sfy:GFH48_02840"/>
<sequence>MRLVKRRRRIQGMRRGRPDNPPVSFSGNRRVMSGQMLWAANDLTVEGGILRPLHRYHAIALSWQQREGQILPSRGAGLWTAPLSICRGTCIRSSGVLERADVSDTVEKTLATTLLQRLEEALQDPDPVCRQRKADRISAVLDSQRTQSPDTGTTPLLICDWADDLGSEGATQRLGIESVPGPTKVAKTSAATGRSLLSNGHLGADILHVPAGEGFAPHTHPGDHLLFVLAGEGTISVNGQIVPTGPGRAYMVDGSVVHAVGAITDHTILSIGTPHRALDSEDRQSLTAYAALLNPFGSIHCLICDLSADGGEELESLGCTHSPHRFG</sequence>
<feature type="compositionally biased region" description="Basic residues" evidence="1">
    <location>
        <begin position="1"/>
        <end position="15"/>
    </location>
</feature>
<evidence type="ECO:0000313" key="4">
    <source>
        <dbReference type="Proteomes" id="UP000326179"/>
    </source>
</evidence>
<keyword evidence="4" id="KW-1185">Reference proteome</keyword>
<evidence type="ECO:0000256" key="1">
    <source>
        <dbReference type="SAM" id="MobiDB-lite"/>
    </source>
</evidence>
<gene>
    <name evidence="3" type="ORF">GFH48_02840</name>
</gene>
<feature type="region of interest" description="Disordered" evidence="1">
    <location>
        <begin position="1"/>
        <end position="25"/>
    </location>
</feature>
<dbReference type="InterPro" id="IPR011051">
    <property type="entry name" value="RmlC_Cupin_sf"/>
</dbReference>
<dbReference type="Proteomes" id="UP000326179">
    <property type="component" value="Chromosome"/>
</dbReference>
<evidence type="ECO:0000259" key="2">
    <source>
        <dbReference type="Pfam" id="PF07883"/>
    </source>
</evidence>
<reference evidence="3 4" key="1">
    <citation type="submission" date="2019-10" db="EMBL/GenBank/DDBJ databases">
        <title>A novel species.</title>
        <authorList>
            <person name="Gao J."/>
        </authorList>
    </citation>
    <scope>NUCLEOTIDE SEQUENCE [LARGE SCALE GENOMIC DNA]</scope>
    <source>
        <strain evidence="3 4">QMT-28</strain>
    </source>
</reference>
<dbReference type="InterPro" id="IPR013096">
    <property type="entry name" value="Cupin_2"/>
</dbReference>
<name>A0A5Q0L5K4_9ACTN</name>
<proteinExistence type="predicted"/>
<dbReference type="EMBL" id="CP045643">
    <property type="protein sequence ID" value="QFZ72335.1"/>
    <property type="molecule type" value="Genomic_DNA"/>
</dbReference>
<dbReference type="AlphaFoldDB" id="A0A5Q0L5K4"/>
<dbReference type="Pfam" id="PF07883">
    <property type="entry name" value="Cupin_2"/>
    <property type="match status" value="1"/>
</dbReference>
<feature type="domain" description="Cupin type-2" evidence="2">
    <location>
        <begin position="207"/>
        <end position="265"/>
    </location>
</feature>